<dbReference type="EMBL" id="CP016796">
    <property type="protein sequence ID" value="API87379.1"/>
    <property type="molecule type" value="Genomic_DNA"/>
</dbReference>
<evidence type="ECO:0000256" key="6">
    <source>
        <dbReference type="SAM" id="Coils"/>
    </source>
</evidence>
<dbReference type="RefSeq" id="WP_072713163.1">
    <property type="nucleotide sequence ID" value="NZ_CP016796.1"/>
</dbReference>
<evidence type="ECO:0000256" key="3">
    <source>
        <dbReference type="ARBA" id="ARBA00022692"/>
    </source>
</evidence>
<dbReference type="GO" id="GO:0004713">
    <property type="term" value="F:protein tyrosine kinase activity"/>
    <property type="evidence" value="ECO:0007669"/>
    <property type="project" value="TreeGrafter"/>
</dbReference>
<dbReference type="STRING" id="573570.F7310_08385"/>
<gene>
    <name evidence="9" type="ORF">F7310_08385</name>
</gene>
<keyword evidence="4 7" id="KW-1133">Transmembrane helix</keyword>
<keyword evidence="3 7" id="KW-0812">Transmembrane</keyword>
<accession>A0A1L4BU57</accession>
<feature type="transmembrane region" description="Helical" evidence="7">
    <location>
        <begin position="60"/>
        <end position="78"/>
    </location>
</feature>
<dbReference type="Pfam" id="PF02706">
    <property type="entry name" value="Wzz"/>
    <property type="match status" value="1"/>
</dbReference>
<organism evidence="9 10">
    <name type="scientific">Francisella uliginis</name>
    <dbReference type="NCBI Taxonomy" id="573570"/>
    <lineage>
        <taxon>Bacteria</taxon>
        <taxon>Pseudomonadati</taxon>
        <taxon>Pseudomonadota</taxon>
        <taxon>Gammaproteobacteria</taxon>
        <taxon>Thiotrichales</taxon>
        <taxon>Francisellaceae</taxon>
        <taxon>Francisella</taxon>
    </lineage>
</organism>
<reference evidence="9 10" key="1">
    <citation type="journal article" date="2016" name="Appl. Environ. Microbiol.">
        <title>Whole genome relationships among Francisella bacteria of diverse origin define new species and provide specific regions for detection.</title>
        <authorList>
            <person name="Challacombe J.F."/>
            <person name="Petersen J.M."/>
            <person name="Gallegos-Graves V."/>
            <person name="Hodge D."/>
            <person name="Pillai S."/>
            <person name="Kuske C.R."/>
        </authorList>
    </citation>
    <scope>NUCLEOTIDE SEQUENCE [LARGE SCALE GENOMIC DNA]</scope>
    <source>
        <strain evidence="10">TX07-7310</strain>
    </source>
</reference>
<evidence type="ECO:0000313" key="10">
    <source>
        <dbReference type="Proteomes" id="UP000184222"/>
    </source>
</evidence>
<feature type="domain" description="Polysaccharide chain length determinant N-terminal" evidence="8">
    <location>
        <begin position="49"/>
        <end position="105"/>
    </location>
</feature>
<keyword evidence="5 7" id="KW-0472">Membrane</keyword>
<name>A0A1L4BU57_9GAMM</name>
<dbReference type="PANTHER" id="PTHR32309">
    <property type="entry name" value="TYROSINE-PROTEIN KINASE"/>
    <property type="match status" value="1"/>
</dbReference>
<dbReference type="InterPro" id="IPR050445">
    <property type="entry name" value="Bact_polysacc_biosynth/exp"/>
</dbReference>
<evidence type="ECO:0000259" key="8">
    <source>
        <dbReference type="Pfam" id="PF02706"/>
    </source>
</evidence>
<proteinExistence type="predicted"/>
<dbReference type="AlphaFoldDB" id="A0A1L4BU57"/>
<dbReference type="OrthoDB" id="5580984at2"/>
<evidence type="ECO:0000256" key="2">
    <source>
        <dbReference type="ARBA" id="ARBA00022475"/>
    </source>
</evidence>
<dbReference type="InterPro" id="IPR003856">
    <property type="entry name" value="LPS_length_determ_N"/>
</dbReference>
<feature type="coiled-coil region" evidence="6">
    <location>
        <begin position="216"/>
        <end position="250"/>
    </location>
</feature>
<keyword evidence="6" id="KW-0175">Coiled coil</keyword>
<keyword evidence="2" id="KW-1003">Cell membrane</keyword>
<dbReference type="KEGG" id="frx:F7310_08385"/>
<dbReference type="Proteomes" id="UP000184222">
    <property type="component" value="Chromosome"/>
</dbReference>
<sequence length="416" mass="47813">MSKLSIQKIIYIYQRKVITIYKRLSKLFKTKSLRKSFINKTKLLITTSNITLRFIKKHSFISIVIIPTMVFAFYYLFLATPRYESTAMVSLNQNNTAAPVDSSLTSLIGAGSSPNNVHSYLLIDYIQSSQMLYFLQKDLNLKAMYQSNKIDFFSRLSNDADDQDFLKYYNKMISTSYNEQSNAITINVQGFTAIQAKKILSDIVKRSQDAIDYISHTLAENRMKFNREQLDEIKKRALDAQDQLIEFQNKKGFVDPENSVTSKSTVIADLKGRLSTAETKLTNLKSYMNPESSEIKATEQEILALKTQIDREKTEFLAEDPKDKKSELGDLVSNYQWLKLNAEFTMTEYQSALQSFEMAKLDSQSQQSYLVDIVKPTLPDYPQYPSTIYNLITIFLILSALYGLGRMILTIIIENR</sequence>
<comment type="subcellular location">
    <subcellularLocation>
        <location evidence="1">Cell membrane</location>
        <topology evidence="1">Multi-pass membrane protein</topology>
    </subcellularLocation>
</comment>
<dbReference type="PANTHER" id="PTHR32309:SF13">
    <property type="entry name" value="FERRIC ENTEROBACTIN TRANSPORT PROTEIN FEPE"/>
    <property type="match status" value="1"/>
</dbReference>
<protein>
    <submittedName>
        <fullName evidence="9">Sugar ABC transporter</fullName>
    </submittedName>
</protein>
<evidence type="ECO:0000256" key="1">
    <source>
        <dbReference type="ARBA" id="ARBA00004651"/>
    </source>
</evidence>
<keyword evidence="10" id="KW-1185">Reference proteome</keyword>
<evidence type="ECO:0000256" key="4">
    <source>
        <dbReference type="ARBA" id="ARBA00022989"/>
    </source>
</evidence>
<evidence type="ECO:0000256" key="5">
    <source>
        <dbReference type="ARBA" id="ARBA00023136"/>
    </source>
</evidence>
<dbReference type="GO" id="GO:0005886">
    <property type="term" value="C:plasma membrane"/>
    <property type="evidence" value="ECO:0007669"/>
    <property type="project" value="UniProtKB-SubCell"/>
</dbReference>
<feature type="transmembrane region" description="Helical" evidence="7">
    <location>
        <begin position="388"/>
        <end position="413"/>
    </location>
</feature>
<evidence type="ECO:0000256" key="7">
    <source>
        <dbReference type="SAM" id="Phobius"/>
    </source>
</evidence>
<evidence type="ECO:0000313" key="9">
    <source>
        <dbReference type="EMBL" id="API87379.1"/>
    </source>
</evidence>